<evidence type="ECO:0000256" key="4">
    <source>
        <dbReference type="ARBA" id="ARBA00022679"/>
    </source>
</evidence>
<evidence type="ECO:0000313" key="10">
    <source>
        <dbReference type="EMBL" id="MFA1770552.1"/>
    </source>
</evidence>
<accession>A0A5M8QF15</accession>
<feature type="domain" description="PAC" evidence="8">
    <location>
        <begin position="130"/>
        <end position="180"/>
    </location>
</feature>
<evidence type="ECO:0000313" key="9">
    <source>
        <dbReference type="EMBL" id="KAA6434625.1"/>
    </source>
</evidence>
<dbReference type="Gene3D" id="3.30.450.20">
    <property type="entry name" value="PAS domain"/>
    <property type="match status" value="1"/>
</dbReference>
<comment type="caution">
    <text evidence="9">The sequence shown here is derived from an EMBL/GenBank/DDBJ whole genome shotgun (WGS) entry which is preliminary data.</text>
</comment>
<dbReference type="RefSeq" id="WP_149098568.1">
    <property type="nucleotide sequence ID" value="NZ_BMMG01000003.1"/>
</dbReference>
<dbReference type="InterPro" id="IPR036097">
    <property type="entry name" value="HisK_dim/P_sf"/>
</dbReference>
<dbReference type="AlphaFoldDB" id="A0A5M8QF15"/>
<dbReference type="Proteomes" id="UP001570846">
    <property type="component" value="Unassembled WGS sequence"/>
</dbReference>
<keyword evidence="12" id="KW-1185">Reference proteome</keyword>
<dbReference type="EC" id="2.7.13.3" evidence="2"/>
<evidence type="ECO:0000256" key="2">
    <source>
        <dbReference type="ARBA" id="ARBA00012438"/>
    </source>
</evidence>
<dbReference type="InterPro" id="IPR005467">
    <property type="entry name" value="His_kinase_dom"/>
</dbReference>
<feature type="domain" description="PAS" evidence="7">
    <location>
        <begin position="56"/>
        <end position="110"/>
    </location>
</feature>
<dbReference type="FunFam" id="3.30.565.10:FF:000006">
    <property type="entry name" value="Sensor histidine kinase WalK"/>
    <property type="match status" value="1"/>
</dbReference>
<evidence type="ECO:0000313" key="12">
    <source>
        <dbReference type="Proteomes" id="UP001570846"/>
    </source>
</evidence>
<dbReference type="SUPFAM" id="SSF47384">
    <property type="entry name" value="Homodimeric domain of signal transducing histidine kinase"/>
    <property type="match status" value="1"/>
</dbReference>
<evidence type="ECO:0000256" key="5">
    <source>
        <dbReference type="ARBA" id="ARBA00022777"/>
    </source>
</evidence>
<keyword evidence="5" id="KW-0418">Kinase</keyword>
<dbReference type="SMART" id="SM00091">
    <property type="entry name" value="PAS"/>
    <property type="match status" value="1"/>
</dbReference>
<proteinExistence type="predicted"/>
<dbReference type="PRINTS" id="PR00344">
    <property type="entry name" value="BCTRLSENSOR"/>
</dbReference>
<dbReference type="PANTHER" id="PTHR43547">
    <property type="entry name" value="TWO-COMPONENT HISTIDINE KINASE"/>
    <property type="match status" value="1"/>
</dbReference>
<evidence type="ECO:0000256" key="3">
    <source>
        <dbReference type="ARBA" id="ARBA00022553"/>
    </source>
</evidence>
<dbReference type="SMART" id="SM00388">
    <property type="entry name" value="HisKA"/>
    <property type="match status" value="1"/>
</dbReference>
<dbReference type="SMART" id="SM00387">
    <property type="entry name" value="HATPase_c"/>
    <property type="match status" value="1"/>
</dbReference>
<dbReference type="InterPro" id="IPR004358">
    <property type="entry name" value="Sig_transdc_His_kin-like_C"/>
</dbReference>
<dbReference type="EMBL" id="VKKZ01000020">
    <property type="protein sequence ID" value="KAA6434625.1"/>
    <property type="molecule type" value="Genomic_DNA"/>
</dbReference>
<dbReference type="Pfam" id="PF02518">
    <property type="entry name" value="HATPase_c"/>
    <property type="match status" value="1"/>
</dbReference>
<keyword evidence="10" id="KW-0067">ATP-binding</keyword>
<keyword evidence="4" id="KW-0808">Transferase</keyword>
<dbReference type="InterPro" id="IPR000700">
    <property type="entry name" value="PAS-assoc_C"/>
</dbReference>
<sequence length="414" mass="46828">MQSLNGSKEYSEEKYRQLVAENLTLRAENRSLRAEVSDALFKLEEQIAIETQYKESQSRFQTIFSKSKLGNKIIAPDLRIIQVNEALQTMLGYSEKELVGSRVIDFAHQDFAHHWLDLQDHLWSRKIPSFQIETCLIRKDGTVQWCQVTSILFRDQNSTLGYTIVEDIKERKELELKNKTLFEAQETILHMVAHDLKNPLNNIRLLGGFLKENLVNSGGAGSEETKENLTYTTMIAETCEKAFDIIKDLLFIGNMNAPVVLEPVDVSAFIASELSHLSVDAKKKGVAMAFHPSETPLFLLINREKFTRALENLISNAVKFTKPGGQVTISLKKENKKVLLQVRDNGIGIPEELQGSIFDKFTKANRQGTEGENTTGLGLFIVKQIVDLHKGKIWLESQEGIGTTFFLQLKEAQP</sequence>
<dbReference type="GO" id="GO:0005524">
    <property type="term" value="F:ATP binding"/>
    <property type="evidence" value="ECO:0007669"/>
    <property type="project" value="UniProtKB-KW"/>
</dbReference>
<evidence type="ECO:0000259" key="6">
    <source>
        <dbReference type="PROSITE" id="PS50109"/>
    </source>
</evidence>
<evidence type="ECO:0000256" key="1">
    <source>
        <dbReference type="ARBA" id="ARBA00000085"/>
    </source>
</evidence>
<evidence type="ECO:0000259" key="7">
    <source>
        <dbReference type="PROSITE" id="PS50112"/>
    </source>
</evidence>
<feature type="domain" description="Histidine kinase" evidence="6">
    <location>
        <begin position="191"/>
        <end position="413"/>
    </location>
</feature>
<reference evidence="9 11" key="2">
    <citation type="submission" date="2019-09" db="EMBL/GenBank/DDBJ databases">
        <title>A bacterium isolated from glacier soil.</title>
        <authorList>
            <person name="Liu Q."/>
        </authorList>
    </citation>
    <scope>NUCLEOTIDE SEQUENCE [LARGE SCALE GENOMIC DNA]</scope>
    <source>
        <strain evidence="9 11">MDT1-10-3</strain>
    </source>
</reference>
<dbReference type="InterPro" id="IPR000014">
    <property type="entry name" value="PAS"/>
</dbReference>
<keyword evidence="10" id="KW-0547">Nucleotide-binding</keyword>
<dbReference type="PROSITE" id="PS50112">
    <property type="entry name" value="PAS"/>
    <property type="match status" value="1"/>
</dbReference>
<gene>
    <name evidence="10" type="ORF">ACD591_04555</name>
    <name evidence="9" type="ORF">FOE74_10615</name>
</gene>
<comment type="catalytic activity">
    <reaction evidence="1">
        <text>ATP + protein L-histidine = ADP + protein N-phospho-L-histidine.</text>
        <dbReference type="EC" id="2.7.13.3"/>
    </reaction>
</comment>
<dbReference type="CDD" id="cd00130">
    <property type="entry name" value="PAS"/>
    <property type="match status" value="1"/>
</dbReference>
<dbReference type="Pfam" id="PF13426">
    <property type="entry name" value="PAS_9"/>
    <property type="match status" value="1"/>
</dbReference>
<evidence type="ECO:0000313" key="11">
    <source>
        <dbReference type="Proteomes" id="UP000323866"/>
    </source>
</evidence>
<dbReference type="Pfam" id="PF00512">
    <property type="entry name" value="HisKA"/>
    <property type="match status" value="1"/>
</dbReference>
<dbReference type="CDD" id="cd00075">
    <property type="entry name" value="HATPase"/>
    <property type="match status" value="1"/>
</dbReference>
<protein>
    <recommendedName>
        <fullName evidence="2">histidine kinase</fullName>
        <ecNumber evidence="2">2.7.13.3</ecNumber>
    </recommendedName>
</protein>
<keyword evidence="3" id="KW-0597">Phosphoprotein</keyword>
<reference evidence="10 12" key="3">
    <citation type="submission" date="2024-08" db="EMBL/GenBank/DDBJ databases">
        <authorList>
            <person name="Wei W."/>
        </authorList>
    </citation>
    <scope>NUCLEOTIDE SEQUENCE [LARGE SCALE GENOMIC DNA]</scope>
    <source>
        <strain evidence="10 12">XU2</strain>
    </source>
</reference>
<dbReference type="OrthoDB" id="9757990at2"/>
<organism evidence="9 11">
    <name type="scientific">Rufibacter glacialis</name>
    <dbReference type="NCBI Taxonomy" id="1259555"/>
    <lineage>
        <taxon>Bacteria</taxon>
        <taxon>Pseudomonadati</taxon>
        <taxon>Bacteroidota</taxon>
        <taxon>Cytophagia</taxon>
        <taxon>Cytophagales</taxon>
        <taxon>Hymenobacteraceae</taxon>
        <taxon>Rufibacter</taxon>
    </lineage>
</organism>
<dbReference type="PROSITE" id="PS50109">
    <property type="entry name" value="HIS_KIN"/>
    <property type="match status" value="1"/>
</dbReference>
<dbReference type="CDD" id="cd00082">
    <property type="entry name" value="HisKA"/>
    <property type="match status" value="1"/>
</dbReference>
<dbReference type="NCBIfam" id="TIGR00229">
    <property type="entry name" value="sensory_box"/>
    <property type="match status" value="1"/>
</dbReference>
<dbReference type="PROSITE" id="PS50113">
    <property type="entry name" value="PAC"/>
    <property type="match status" value="1"/>
</dbReference>
<name>A0A5M8QF15_9BACT</name>
<dbReference type="InterPro" id="IPR003594">
    <property type="entry name" value="HATPase_dom"/>
</dbReference>
<dbReference type="InterPro" id="IPR003661">
    <property type="entry name" value="HisK_dim/P_dom"/>
</dbReference>
<dbReference type="Proteomes" id="UP000323866">
    <property type="component" value="Unassembled WGS sequence"/>
</dbReference>
<reference evidence="9 11" key="1">
    <citation type="submission" date="2019-07" db="EMBL/GenBank/DDBJ databases">
        <authorList>
            <person name="Qu J.-H."/>
        </authorList>
    </citation>
    <scope>NUCLEOTIDE SEQUENCE [LARGE SCALE GENOMIC DNA]</scope>
    <source>
        <strain evidence="9 11">MDT1-10-3</strain>
    </source>
</reference>
<dbReference type="PANTHER" id="PTHR43547:SF2">
    <property type="entry name" value="HYBRID SIGNAL TRANSDUCTION HISTIDINE KINASE C"/>
    <property type="match status" value="1"/>
</dbReference>
<dbReference type="GO" id="GO:0000155">
    <property type="term" value="F:phosphorelay sensor kinase activity"/>
    <property type="evidence" value="ECO:0007669"/>
    <property type="project" value="InterPro"/>
</dbReference>
<evidence type="ECO:0000259" key="8">
    <source>
        <dbReference type="PROSITE" id="PS50113"/>
    </source>
</evidence>
<dbReference type="Gene3D" id="1.10.287.130">
    <property type="match status" value="1"/>
</dbReference>
<dbReference type="SUPFAM" id="SSF55874">
    <property type="entry name" value="ATPase domain of HSP90 chaperone/DNA topoisomerase II/histidine kinase"/>
    <property type="match status" value="1"/>
</dbReference>
<dbReference type="SUPFAM" id="SSF55785">
    <property type="entry name" value="PYP-like sensor domain (PAS domain)"/>
    <property type="match status" value="1"/>
</dbReference>
<dbReference type="Gene3D" id="3.30.565.10">
    <property type="entry name" value="Histidine kinase-like ATPase, C-terminal domain"/>
    <property type="match status" value="1"/>
</dbReference>
<dbReference type="EMBL" id="JBGOGF010000002">
    <property type="protein sequence ID" value="MFA1770552.1"/>
    <property type="molecule type" value="Genomic_DNA"/>
</dbReference>
<dbReference type="InterPro" id="IPR035965">
    <property type="entry name" value="PAS-like_dom_sf"/>
</dbReference>
<dbReference type="InterPro" id="IPR036890">
    <property type="entry name" value="HATPase_C_sf"/>
</dbReference>